<sequence length="132" mass="14220">MPGLYRTQDFETFALVVELPATAELDIETRVTGSREYLAGQATVDGDTITAYLADTIAADRFLLTDDGTYVRITGGAIDGDGGVIYLDQSRETLATPAGGGEQVTVRVVEPSPPTMPQDWFFDEVDRALADL</sequence>
<evidence type="ECO:0000313" key="2">
    <source>
        <dbReference type="Proteomes" id="UP000702209"/>
    </source>
</evidence>
<proteinExistence type="predicted"/>
<accession>A0ABS0CNZ1</accession>
<evidence type="ECO:0000313" key="1">
    <source>
        <dbReference type="EMBL" id="MBF6298251.1"/>
    </source>
</evidence>
<dbReference type="Proteomes" id="UP000702209">
    <property type="component" value="Unassembled WGS sequence"/>
</dbReference>
<keyword evidence="2" id="KW-1185">Reference proteome</keyword>
<dbReference type="EMBL" id="JADLQX010000007">
    <property type="protein sequence ID" value="MBF6298251.1"/>
    <property type="molecule type" value="Genomic_DNA"/>
</dbReference>
<name>A0ABS0CNZ1_9NOCA</name>
<gene>
    <name evidence="1" type="ORF">IU459_11935</name>
</gene>
<protein>
    <submittedName>
        <fullName evidence="1">Uncharacterized protein</fullName>
    </submittedName>
</protein>
<comment type="caution">
    <text evidence="1">The sequence shown here is derived from an EMBL/GenBank/DDBJ whole genome shotgun (WGS) entry which is preliminary data.</text>
</comment>
<dbReference type="RefSeq" id="WP_195129560.1">
    <property type="nucleotide sequence ID" value="NZ_JADLQX010000007.1"/>
</dbReference>
<reference evidence="1 2" key="1">
    <citation type="submission" date="2020-10" db="EMBL/GenBank/DDBJ databases">
        <title>Identification of Nocardia species via Next-generation sequencing and recognition of intraspecies genetic diversity.</title>
        <authorList>
            <person name="Li P."/>
            <person name="Li P."/>
            <person name="Lu B."/>
        </authorList>
    </citation>
    <scope>NUCLEOTIDE SEQUENCE [LARGE SCALE GENOMIC DNA]</scope>
    <source>
        <strain evidence="1 2">BJ06-0157</strain>
    </source>
</reference>
<organism evidence="1 2">
    <name type="scientific">Nocardia amamiensis</name>
    <dbReference type="NCBI Taxonomy" id="404578"/>
    <lineage>
        <taxon>Bacteria</taxon>
        <taxon>Bacillati</taxon>
        <taxon>Actinomycetota</taxon>
        <taxon>Actinomycetes</taxon>
        <taxon>Mycobacteriales</taxon>
        <taxon>Nocardiaceae</taxon>
        <taxon>Nocardia</taxon>
    </lineage>
</organism>